<gene>
    <name evidence="16" type="primary">dcuS_2</name>
    <name evidence="16" type="ORF">SRABI133_02402</name>
</gene>
<dbReference type="CDD" id="cd18773">
    <property type="entry name" value="PDC1_HK_sensor"/>
    <property type="match status" value="1"/>
</dbReference>
<keyword evidence="10" id="KW-0067">ATP-binding</keyword>
<organism evidence="16 17">
    <name type="scientific">Peribacillus simplex</name>
    <dbReference type="NCBI Taxonomy" id="1478"/>
    <lineage>
        <taxon>Bacteria</taxon>
        <taxon>Bacillati</taxon>
        <taxon>Bacillota</taxon>
        <taxon>Bacilli</taxon>
        <taxon>Bacillales</taxon>
        <taxon>Bacillaceae</taxon>
        <taxon>Peribacillus</taxon>
    </lineage>
</organism>
<dbReference type="InterPro" id="IPR005467">
    <property type="entry name" value="His_kinase_dom"/>
</dbReference>
<evidence type="ECO:0000256" key="12">
    <source>
        <dbReference type="ARBA" id="ARBA00023012"/>
    </source>
</evidence>
<dbReference type="Gene3D" id="3.30.565.10">
    <property type="entry name" value="Histidine kinase-like ATPase, C-terminal domain"/>
    <property type="match status" value="1"/>
</dbReference>
<evidence type="ECO:0000256" key="9">
    <source>
        <dbReference type="ARBA" id="ARBA00022777"/>
    </source>
</evidence>
<dbReference type="PANTHER" id="PTHR43547:SF10">
    <property type="entry name" value="SENSOR HISTIDINE KINASE DCUS"/>
    <property type="match status" value="1"/>
</dbReference>
<evidence type="ECO:0000256" key="1">
    <source>
        <dbReference type="ARBA" id="ARBA00000085"/>
    </source>
</evidence>
<evidence type="ECO:0000256" key="4">
    <source>
        <dbReference type="ARBA" id="ARBA00022475"/>
    </source>
</evidence>
<dbReference type="SUPFAM" id="SSF55785">
    <property type="entry name" value="PYP-like sensor domain (PAS domain)"/>
    <property type="match status" value="1"/>
</dbReference>
<dbReference type="EMBL" id="CAKKMG010000028">
    <property type="protein sequence ID" value="CAH0221228.1"/>
    <property type="molecule type" value="Genomic_DNA"/>
</dbReference>
<keyword evidence="8" id="KW-0547">Nucleotide-binding</keyword>
<dbReference type="FunFam" id="3.30.450.20:FF:000018">
    <property type="entry name" value="Sensor histidine kinase DcuS"/>
    <property type="match status" value="1"/>
</dbReference>
<evidence type="ECO:0000256" key="2">
    <source>
        <dbReference type="ARBA" id="ARBA00004651"/>
    </source>
</evidence>
<dbReference type="Pfam" id="PF17203">
    <property type="entry name" value="sCache_3_2"/>
    <property type="match status" value="1"/>
</dbReference>
<evidence type="ECO:0000256" key="10">
    <source>
        <dbReference type="ARBA" id="ARBA00022840"/>
    </source>
</evidence>
<keyword evidence="9 16" id="KW-0418">Kinase</keyword>
<dbReference type="GO" id="GO:0005524">
    <property type="term" value="F:ATP binding"/>
    <property type="evidence" value="ECO:0007669"/>
    <property type="project" value="UniProtKB-KW"/>
</dbReference>
<feature type="domain" description="Histidine kinase" evidence="15">
    <location>
        <begin position="315"/>
        <end position="528"/>
    </location>
</feature>
<evidence type="ECO:0000256" key="13">
    <source>
        <dbReference type="ARBA" id="ARBA00023136"/>
    </source>
</evidence>
<dbReference type="InterPro" id="IPR036890">
    <property type="entry name" value="HATPase_C_sf"/>
</dbReference>
<feature type="transmembrane region" description="Helical" evidence="14">
    <location>
        <begin position="172"/>
        <end position="196"/>
    </location>
</feature>
<dbReference type="GO" id="GO:0000155">
    <property type="term" value="F:phosphorelay sensor kinase activity"/>
    <property type="evidence" value="ECO:0007669"/>
    <property type="project" value="InterPro"/>
</dbReference>
<name>A0A9W4PD90_9BACI</name>
<dbReference type="Pfam" id="PF00989">
    <property type="entry name" value="PAS"/>
    <property type="match status" value="1"/>
</dbReference>
<dbReference type="GO" id="GO:0005886">
    <property type="term" value="C:plasma membrane"/>
    <property type="evidence" value="ECO:0007669"/>
    <property type="project" value="UniProtKB-SubCell"/>
</dbReference>
<protein>
    <recommendedName>
        <fullName evidence="3">histidine kinase</fullName>
        <ecNumber evidence="3">2.7.13.3</ecNumber>
    </recommendedName>
</protein>
<evidence type="ECO:0000256" key="11">
    <source>
        <dbReference type="ARBA" id="ARBA00022989"/>
    </source>
</evidence>
<dbReference type="Pfam" id="PF02518">
    <property type="entry name" value="HATPase_c"/>
    <property type="match status" value="1"/>
</dbReference>
<dbReference type="Gene3D" id="3.30.450.20">
    <property type="entry name" value="PAS domain"/>
    <property type="match status" value="2"/>
</dbReference>
<dbReference type="GO" id="GO:0006355">
    <property type="term" value="P:regulation of DNA-templated transcription"/>
    <property type="evidence" value="ECO:0007669"/>
    <property type="project" value="InterPro"/>
</dbReference>
<keyword evidence="5" id="KW-0597">Phosphoprotein</keyword>
<evidence type="ECO:0000256" key="3">
    <source>
        <dbReference type="ARBA" id="ARBA00012438"/>
    </source>
</evidence>
<dbReference type="InterPro" id="IPR003594">
    <property type="entry name" value="HATPase_dom"/>
</dbReference>
<dbReference type="InterPro" id="IPR039506">
    <property type="entry name" value="SPOB_a"/>
</dbReference>
<comment type="catalytic activity">
    <reaction evidence="1">
        <text>ATP + protein L-histidine = ADP + protein N-phospho-L-histidine.</text>
        <dbReference type="EC" id="2.7.13.3"/>
    </reaction>
</comment>
<sequence length="533" mass="58592">MKKGKWSLQFTIMILVCGVVALSLFITDILISQTVADTIEKSQTEKAVNVARMAAQTPLVIEALSGSGNNQEVQQFTNRIKKSTDVEFVVIIDNNGIRKTHPDPSKIGKKFVGGDEKDVLRGREHISISKGTLGRSLRSFTPVYDSEDNQIGAVVVGISLQKVNDAVLKSRFNIYVGTVFGILTGIAGAILLARYIKKILFGLEPFAIAKVLKERNAILQSVREGIIAVDQSSTITLVNKAALKIFKKAGINENPTGKKVTSYMPDSNLDRILETGKVELDEEQDLKDSVLLVNRVPVFVKGEIVGAVATFRDKTEIHLLAEQLTGVRLYAESLRAQSHEFMNKLHVILGMVHMHYYDQLAAYISDLVDHRENEIGFITKTVKDPVLAGFLIGKLSYAREAGAKLALCSDFQLPEPENAAITHELITIIGNLIDNAIEAVEKNPVKRIELKFDYADDILTIEVHDTGQGISDANLNHILQKGFTTKGEDRGIGLYLVKASLDKLGGDLDISSKEGQETTFVVYIPYKSKDDVG</sequence>
<evidence type="ECO:0000256" key="14">
    <source>
        <dbReference type="SAM" id="Phobius"/>
    </source>
</evidence>
<dbReference type="InterPro" id="IPR029151">
    <property type="entry name" value="Sensor-like_sf"/>
</dbReference>
<dbReference type="RefSeq" id="WP_283932725.1">
    <property type="nucleotide sequence ID" value="NZ_CAKKMG010000028.1"/>
</dbReference>
<evidence type="ECO:0000256" key="8">
    <source>
        <dbReference type="ARBA" id="ARBA00022741"/>
    </source>
</evidence>
<dbReference type="PROSITE" id="PS50109">
    <property type="entry name" value="HIS_KIN"/>
    <property type="match status" value="1"/>
</dbReference>
<dbReference type="InterPro" id="IPR016120">
    <property type="entry name" value="Sig_transdc_His_kin_SpoOB"/>
</dbReference>
<dbReference type="NCBIfam" id="NF008298">
    <property type="entry name" value="PRK11086.1"/>
    <property type="match status" value="1"/>
</dbReference>
<keyword evidence="13 14" id="KW-0472">Membrane</keyword>
<dbReference type="Proteomes" id="UP000789326">
    <property type="component" value="Unassembled WGS sequence"/>
</dbReference>
<dbReference type="Gene3D" id="1.10.287.130">
    <property type="match status" value="1"/>
</dbReference>
<dbReference type="InterPro" id="IPR004358">
    <property type="entry name" value="Sig_transdc_His_kin-like_C"/>
</dbReference>
<comment type="subcellular location">
    <subcellularLocation>
        <location evidence="2">Cell membrane</location>
        <topology evidence="2">Multi-pass membrane protein</topology>
    </subcellularLocation>
</comment>
<evidence type="ECO:0000256" key="5">
    <source>
        <dbReference type="ARBA" id="ARBA00022553"/>
    </source>
</evidence>
<keyword evidence="7 14" id="KW-0812">Transmembrane</keyword>
<dbReference type="InterPro" id="IPR033463">
    <property type="entry name" value="sCache_3"/>
</dbReference>
<evidence type="ECO:0000259" key="15">
    <source>
        <dbReference type="PROSITE" id="PS50109"/>
    </source>
</evidence>
<dbReference type="SUPFAM" id="SSF103190">
    <property type="entry name" value="Sensory domain-like"/>
    <property type="match status" value="1"/>
</dbReference>
<evidence type="ECO:0000256" key="6">
    <source>
        <dbReference type="ARBA" id="ARBA00022679"/>
    </source>
</evidence>
<dbReference type="PRINTS" id="PR00344">
    <property type="entry name" value="BCTRLSENSOR"/>
</dbReference>
<keyword evidence="4" id="KW-1003">Cell membrane</keyword>
<keyword evidence="11 14" id="KW-1133">Transmembrane helix</keyword>
<dbReference type="InterPro" id="IPR035965">
    <property type="entry name" value="PAS-like_dom_sf"/>
</dbReference>
<dbReference type="SUPFAM" id="SSF55890">
    <property type="entry name" value="Sporulation response regulatory protein Spo0B"/>
    <property type="match status" value="1"/>
</dbReference>
<dbReference type="SMART" id="SM00387">
    <property type="entry name" value="HATPase_c"/>
    <property type="match status" value="1"/>
</dbReference>
<evidence type="ECO:0000313" key="16">
    <source>
        <dbReference type="EMBL" id="CAH0221228.1"/>
    </source>
</evidence>
<keyword evidence="12" id="KW-0902">Two-component regulatory system</keyword>
<evidence type="ECO:0000256" key="7">
    <source>
        <dbReference type="ARBA" id="ARBA00022692"/>
    </source>
</evidence>
<dbReference type="PANTHER" id="PTHR43547">
    <property type="entry name" value="TWO-COMPONENT HISTIDINE KINASE"/>
    <property type="match status" value="1"/>
</dbReference>
<evidence type="ECO:0000313" key="17">
    <source>
        <dbReference type="Proteomes" id="UP000789326"/>
    </source>
</evidence>
<accession>A0A9W4PD90</accession>
<feature type="transmembrane region" description="Helical" evidence="14">
    <location>
        <begin position="6"/>
        <end position="31"/>
    </location>
</feature>
<dbReference type="EC" id="2.7.13.3" evidence="3"/>
<comment type="caution">
    <text evidence="16">The sequence shown here is derived from an EMBL/GenBank/DDBJ whole genome shotgun (WGS) entry which is preliminary data.</text>
</comment>
<dbReference type="AlphaFoldDB" id="A0A9W4PD90"/>
<keyword evidence="6 16" id="KW-0808">Transferase</keyword>
<dbReference type="Pfam" id="PF14689">
    <property type="entry name" value="SPOB_a"/>
    <property type="match status" value="1"/>
</dbReference>
<dbReference type="InterPro" id="IPR013767">
    <property type="entry name" value="PAS_fold"/>
</dbReference>
<proteinExistence type="predicted"/>
<reference evidence="16" key="1">
    <citation type="submission" date="2021-11" db="EMBL/GenBank/DDBJ databases">
        <authorList>
            <person name="Bulgarelli D."/>
        </authorList>
    </citation>
    <scope>NUCLEOTIDE SEQUENCE</scope>
    <source>
        <strain evidence="16">Bi133</strain>
    </source>
</reference>
<dbReference type="SUPFAM" id="SSF55874">
    <property type="entry name" value="ATPase domain of HSP90 chaperone/DNA topoisomerase II/histidine kinase"/>
    <property type="match status" value="1"/>
</dbReference>